<evidence type="ECO:0000313" key="2">
    <source>
        <dbReference type="EMBL" id="AAK23476.1"/>
    </source>
</evidence>
<protein>
    <submittedName>
        <fullName evidence="2">Uncharacterized protein</fullName>
    </submittedName>
</protein>
<dbReference type="HOGENOM" id="CLU_1222963_0_0_5"/>
<keyword evidence="3" id="KW-1185">Reference proteome</keyword>
<dbReference type="KEGG" id="ccr:CC_1497"/>
<dbReference type="EnsemblBacteria" id="AAK23476">
    <property type="protein sequence ID" value="AAK23476"/>
    <property type="gene ID" value="CC_1497"/>
</dbReference>
<feature type="region of interest" description="Disordered" evidence="1">
    <location>
        <begin position="149"/>
        <end position="226"/>
    </location>
</feature>
<dbReference type="STRING" id="190650.CC_1497"/>
<dbReference type="EMBL" id="AE005673">
    <property type="protein sequence ID" value="AAK23476.1"/>
    <property type="molecule type" value="Genomic_DNA"/>
</dbReference>
<organism evidence="2 3">
    <name type="scientific">Caulobacter vibrioides (strain ATCC 19089 / CIP 103742 / CB 15)</name>
    <name type="common">Caulobacter crescentus</name>
    <dbReference type="NCBI Taxonomy" id="190650"/>
    <lineage>
        <taxon>Bacteria</taxon>
        <taxon>Pseudomonadati</taxon>
        <taxon>Pseudomonadota</taxon>
        <taxon>Alphaproteobacteria</taxon>
        <taxon>Caulobacterales</taxon>
        <taxon>Caulobacteraceae</taxon>
        <taxon>Caulobacter</taxon>
    </lineage>
</organism>
<gene>
    <name evidence="2" type="ordered locus">CC_1497</name>
</gene>
<dbReference type="BioCyc" id="CAULO:CC1497-MONOMER"/>
<sequence>MLVATTTRRARSAGAMGFARGGHLGAPEILPPAGEVARSAGGGSPTAPASSPSVVPSGRHLPRWGEDWSARKPPSGVTVRCGEGCGAPGDARSSVVLLPFRRRPTLRAIVIRQRPVRWPCSGLTGTWAHSFPRGPAVGEDEPIQAKTHPFIPNHADGGRVWPATRSPDRPSIPLEPVPARPPLKAAKVAGRAPSPVLRGGKRIGQVSEPGMKSQERSSNAHKSPLS</sequence>
<feature type="compositionally biased region" description="Low complexity" evidence="1">
    <location>
        <begin position="45"/>
        <end position="59"/>
    </location>
</feature>
<accession>Q9A867</accession>
<dbReference type="Proteomes" id="UP000001816">
    <property type="component" value="Chromosome"/>
</dbReference>
<name>Q9A867_CAUVC</name>
<dbReference type="AlphaFoldDB" id="Q9A867"/>
<feature type="region of interest" description="Disordered" evidence="1">
    <location>
        <begin position="32"/>
        <end position="59"/>
    </location>
</feature>
<feature type="compositionally biased region" description="Polar residues" evidence="1">
    <location>
        <begin position="216"/>
        <end position="226"/>
    </location>
</feature>
<reference evidence="2 3" key="1">
    <citation type="journal article" date="2001" name="Proc. Natl. Acad. Sci. U.S.A.">
        <title>Complete genome sequence of Caulobacter crescentus.</title>
        <authorList>
            <person name="Nierman W.C."/>
            <person name="Feldblyum T.V."/>
            <person name="Laub M.T."/>
            <person name="Paulsen I.T."/>
            <person name="Nelson K.E."/>
            <person name="Eisen J.A."/>
            <person name="Heidelberg J.F."/>
            <person name="Alley M.R."/>
            <person name="Ohta N."/>
            <person name="Maddock J.R."/>
            <person name="Potocka I."/>
            <person name="Nelson W.C."/>
            <person name="Newton A."/>
            <person name="Stephens C."/>
            <person name="Phadke N.D."/>
            <person name="Ely B."/>
            <person name="DeBoy R.T."/>
            <person name="Dodson R.J."/>
            <person name="Durkin A.S."/>
            <person name="Gwinn M.L."/>
            <person name="Haft D.H."/>
            <person name="Kolonay J.F."/>
            <person name="Smit J."/>
            <person name="Craven M.B."/>
            <person name="Khouri H."/>
            <person name="Shetty J."/>
            <person name="Berry K."/>
            <person name="Utterback T."/>
            <person name="Tran K."/>
            <person name="Wolf A."/>
            <person name="Vamathevan J."/>
            <person name="Ermolaeva M."/>
            <person name="White O."/>
            <person name="Salzberg S.L."/>
            <person name="Venter J.C."/>
            <person name="Shapiro L."/>
            <person name="Fraser C.M."/>
        </authorList>
    </citation>
    <scope>NUCLEOTIDE SEQUENCE [LARGE SCALE GENOMIC DNA]</scope>
    <source>
        <strain evidence="3">ATCC 19089 / CB15</strain>
    </source>
</reference>
<proteinExistence type="predicted"/>
<evidence type="ECO:0000256" key="1">
    <source>
        <dbReference type="SAM" id="MobiDB-lite"/>
    </source>
</evidence>
<evidence type="ECO:0000313" key="3">
    <source>
        <dbReference type="Proteomes" id="UP000001816"/>
    </source>
</evidence>
<dbReference type="PIR" id="H87434">
    <property type="entry name" value="H87434"/>
</dbReference>